<feature type="region of interest" description="Disordered" evidence="1">
    <location>
        <begin position="33"/>
        <end position="218"/>
    </location>
</feature>
<evidence type="ECO:0000313" key="4">
    <source>
        <dbReference type="Proteomes" id="UP000245771"/>
    </source>
</evidence>
<sequence length="400" mass="44186">MKYSLVIFVQVLLSLYVFPAHAQEFFSDSANEMKKRSRGNEGSNQSASNSARPTRGSSSAASSTSSGTSRSTSSGTSSSTSSGATSTSASSTTSSSASGSTSNAGGSTSTSSSDVHPIQSTNQRSQLRTARFPTSRAQAGNAGSQRRRPAGIVIREPSTTSRLNTRPHRSRDEEYRLRVREKANFARKAHHAQHLRSSRFTHPDRYTQHISNRRRTQDQITAHIRARQSSQSQSAATRYSSRIARHRERILTADTPSTSTQPPSRQRSSRARLFHSGSQDQVVPDFHTRQSTNQLSGRRRGRELISTPAVRVPDAERLHPQASPHMTPSIPTIREQSRRESRTSRLATASSQQPETSSLRRSREDLIIVQHPSHPGRPIFGVAYEAPFEEDRKGKKRKTD</sequence>
<feature type="compositionally biased region" description="Low complexity" evidence="1">
    <location>
        <begin position="255"/>
        <end position="266"/>
    </location>
</feature>
<feature type="compositionally biased region" description="Polar residues" evidence="1">
    <location>
        <begin position="40"/>
        <end position="49"/>
    </location>
</feature>
<dbReference type="EMBL" id="KZ819605">
    <property type="protein sequence ID" value="PWN33037.1"/>
    <property type="molecule type" value="Genomic_DNA"/>
</dbReference>
<dbReference type="RefSeq" id="XP_025353339.1">
    <property type="nucleotide sequence ID" value="XM_025497915.1"/>
</dbReference>
<dbReference type="GeneID" id="37019696"/>
<feature type="compositionally biased region" description="Polar residues" evidence="1">
    <location>
        <begin position="346"/>
        <end position="359"/>
    </location>
</feature>
<evidence type="ECO:0000256" key="1">
    <source>
        <dbReference type="SAM" id="MobiDB-lite"/>
    </source>
</evidence>
<feature type="compositionally biased region" description="Low complexity" evidence="1">
    <location>
        <begin position="50"/>
        <end position="113"/>
    </location>
</feature>
<reference evidence="3 4" key="1">
    <citation type="journal article" date="2018" name="Mol. Biol. Evol.">
        <title>Broad Genomic Sampling Reveals a Smut Pathogenic Ancestry of the Fungal Clade Ustilaginomycotina.</title>
        <authorList>
            <person name="Kijpornyongpan T."/>
            <person name="Mondo S.J."/>
            <person name="Barry K."/>
            <person name="Sandor L."/>
            <person name="Lee J."/>
            <person name="Lipzen A."/>
            <person name="Pangilinan J."/>
            <person name="LaButti K."/>
            <person name="Hainaut M."/>
            <person name="Henrissat B."/>
            <person name="Grigoriev I.V."/>
            <person name="Spatafora J.W."/>
            <person name="Aime M.C."/>
        </authorList>
    </citation>
    <scope>NUCLEOTIDE SEQUENCE [LARGE SCALE GENOMIC DNA]</scope>
    <source>
        <strain evidence="3 4">MCA 3882</strain>
    </source>
</reference>
<evidence type="ECO:0000313" key="3">
    <source>
        <dbReference type="EMBL" id="PWN33037.1"/>
    </source>
</evidence>
<evidence type="ECO:0000256" key="2">
    <source>
        <dbReference type="SAM" id="SignalP"/>
    </source>
</evidence>
<feature type="compositionally biased region" description="Polar residues" evidence="1">
    <location>
        <begin position="118"/>
        <end position="128"/>
    </location>
</feature>
<evidence type="ECO:0008006" key="5">
    <source>
        <dbReference type="Google" id="ProtNLM"/>
    </source>
</evidence>
<feature type="chain" id="PRO_5016340071" description="REJ domain-containing protein" evidence="2">
    <location>
        <begin position="23"/>
        <end position="400"/>
    </location>
</feature>
<protein>
    <recommendedName>
        <fullName evidence="5">REJ domain-containing protein</fullName>
    </recommendedName>
</protein>
<feature type="region of interest" description="Disordered" evidence="1">
    <location>
        <begin position="248"/>
        <end position="400"/>
    </location>
</feature>
<dbReference type="Proteomes" id="UP000245771">
    <property type="component" value="Unassembled WGS sequence"/>
</dbReference>
<keyword evidence="4" id="KW-1185">Reference proteome</keyword>
<gene>
    <name evidence="3" type="ORF">FA14DRAFT_157718</name>
</gene>
<feature type="compositionally biased region" description="Basic and acidic residues" evidence="1">
    <location>
        <begin position="170"/>
        <end position="184"/>
    </location>
</feature>
<organism evidence="3 4">
    <name type="scientific">Meira miltonrushii</name>
    <dbReference type="NCBI Taxonomy" id="1280837"/>
    <lineage>
        <taxon>Eukaryota</taxon>
        <taxon>Fungi</taxon>
        <taxon>Dikarya</taxon>
        <taxon>Basidiomycota</taxon>
        <taxon>Ustilaginomycotina</taxon>
        <taxon>Exobasidiomycetes</taxon>
        <taxon>Exobasidiales</taxon>
        <taxon>Brachybasidiaceae</taxon>
        <taxon>Meira</taxon>
    </lineage>
</organism>
<keyword evidence="2" id="KW-0732">Signal</keyword>
<dbReference type="InParanoid" id="A0A316V628"/>
<feature type="compositionally biased region" description="Polar residues" evidence="1">
    <location>
        <begin position="135"/>
        <end position="144"/>
    </location>
</feature>
<proteinExistence type="predicted"/>
<feature type="compositionally biased region" description="Basic residues" evidence="1">
    <location>
        <begin position="185"/>
        <end position="199"/>
    </location>
</feature>
<feature type="signal peptide" evidence="2">
    <location>
        <begin position="1"/>
        <end position="22"/>
    </location>
</feature>
<accession>A0A316V628</accession>
<name>A0A316V628_9BASI</name>
<dbReference type="AlphaFoldDB" id="A0A316V628"/>